<dbReference type="InterPro" id="IPR000905">
    <property type="entry name" value="Gcp-like_dom"/>
</dbReference>
<dbReference type="Gene3D" id="3.30.420.40">
    <property type="match status" value="2"/>
</dbReference>
<dbReference type="STRING" id="1802579.A2310_05765"/>
<dbReference type="PANTHER" id="PTHR11735:SF11">
    <property type="entry name" value="TRNA THREONYLCARBAMOYLADENOSINE BIOSYNTHESIS PROTEIN TSAB"/>
    <property type="match status" value="1"/>
</dbReference>
<evidence type="ECO:0000313" key="2">
    <source>
        <dbReference type="EMBL" id="OGC19843.1"/>
    </source>
</evidence>
<dbReference type="EMBL" id="MEUB01000058">
    <property type="protein sequence ID" value="OGC19843.1"/>
    <property type="molecule type" value="Genomic_DNA"/>
</dbReference>
<feature type="domain" description="Gcp-like" evidence="1">
    <location>
        <begin position="22"/>
        <end position="161"/>
    </location>
</feature>
<dbReference type="GO" id="GO:0016740">
    <property type="term" value="F:transferase activity"/>
    <property type="evidence" value="ECO:0007669"/>
    <property type="project" value="UniProtKB-KW"/>
</dbReference>
<evidence type="ECO:0000259" key="1">
    <source>
        <dbReference type="Pfam" id="PF00814"/>
    </source>
</evidence>
<dbReference type="CDD" id="cd24032">
    <property type="entry name" value="ASKHA_NBD_TsaB"/>
    <property type="match status" value="1"/>
</dbReference>
<dbReference type="GO" id="GO:0002949">
    <property type="term" value="P:tRNA threonylcarbamoyladenosine modification"/>
    <property type="evidence" value="ECO:0007669"/>
    <property type="project" value="InterPro"/>
</dbReference>
<dbReference type="GO" id="GO:0005829">
    <property type="term" value="C:cytosol"/>
    <property type="evidence" value="ECO:0007669"/>
    <property type="project" value="TreeGrafter"/>
</dbReference>
<keyword evidence="2" id="KW-0808">Transferase</keyword>
<gene>
    <name evidence="2" type="ORF">A2310_05765</name>
</gene>
<sequence>MILGISSATKTISVGICEKGKILAEFSISGKQSFTEDIIVYIDQLIRQTEAKITGIAVASGPGSYSGLRGGMATAKTLAQVLEVPIVEISTLEAIAFNLINIDATIIAVSDARRDEYNLALFTSYKKELRRITQDMLMELKDITSLLSKIKGEIYVCGYNEEIEKALNQTGINFTTQNLSVPKGSNVAILGEALINKGITGNVMELAPKYSIAPNIREFKR</sequence>
<dbReference type="NCBIfam" id="TIGR03725">
    <property type="entry name" value="T6A_YeaZ"/>
    <property type="match status" value="1"/>
</dbReference>
<dbReference type="SUPFAM" id="SSF53067">
    <property type="entry name" value="Actin-like ATPase domain"/>
    <property type="match status" value="2"/>
</dbReference>
<organism evidence="2 3">
    <name type="scientific">candidate division WOR-1 bacterium RIFOXYB2_FULL_37_13</name>
    <dbReference type="NCBI Taxonomy" id="1802579"/>
    <lineage>
        <taxon>Bacteria</taxon>
        <taxon>Bacillati</taxon>
        <taxon>Saganbacteria</taxon>
    </lineage>
</organism>
<dbReference type="AlphaFoldDB" id="A0A1F4SJJ0"/>
<dbReference type="PANTHER" id="PTHR11735">
    <property type="entry name" value="TRNA N6-ADENOSINE THREONYLCARBAMOYLTRANSFERASE"/>
    <property type="match status" value="1"/>
</dbReference>
<accession>A0A1F4SJJ0</accession>
<comment type="caution">
    <text evidence="2">The sequence shown here is derived from an EMBL/GenBank/DDBJ whole genome shotgun (WGS) entry which is preliminary data.</text>
</comment>
<proteinExistence type="predicted"/>
<name>A0A1F4SJJ0_UNCSA</name>
<dbReference type="Proteomes" id="UP000178417">
    <property type="component" value="Unassembled WGS sequence"/>
</dbReference>
<dbReference type="InterPro" id="IPR043129">
    <property type="entry name" value="ATPase_NBD"/>
</dbReference>
<evidence type="ECO:0000313" key="3">
    <source>
        <dbReference type="Proteomes" id="UP000178417"/>
    </source>
</evidence>
<dbReference type="InterPro" id="IPR022496">
    <property type="entry name" value="T6A_TsaB"/>
</dbReference>
<reference evidence="2 3" key="1">
    <citation type="journal article" date="2016" name="Nat. Commun.">
        <title>Thousands of microbial genomes shed light on interconnected biogeochemical processes in an aquifer system.</title>
        <authorList>
            <person name="Anantharaman K."/>
            <person name="Brown C.T."/>
            <person name="Hug L.A."/>
            <person name="Sharon I."/>
            <person name="Castelle C.J."/>
            <person name="Probst A.J."/>
            <person name="Thomas B.C."/>
            <person name="Singh A."/>
            <person name="Wilkins M.J."/>
            <person name="Karaoz U."/>
            <person name="Brodie E.L."/>
            <person name="Williams K.H."/>
            <person name="Hubbard S.S."/>
            <person name="Banfield J.F."/>
        </authorList>
    </citation>
    <scope>NUCLEOTIDE SEQUENCE [LARGE SCALE GENOMIC DNA]</scope>
</reference>
<protein>
    <submittedName>
        <fullName evidence="2">tRNA (Adenosine(37)-N6)-threonylcarbamoyltransferase complex dimerization subunit type 1 TsaB</fullName>
    </submittedName>
</protein>
<dbReference type="Pfam" id="PF00814">
    <property type="entry name" value="TsaD"/>
    <property type="match status" value="1"/>
</dbReference>